<dbReference type="EMBL" id="JBHMCR010000005">
    <property type="protein sequence ID" value="MFB9520324.1"/>
    <property type="molecule type" value="Genomic_DNA"/>
</dbReference>
<sequence length="308" mass="32830">MTLGDSGARRRGGRARNRARRAVLVLGAALLAATACAGPGGAEPGPERPVVGERAERPVLAVRYEVPAAADRPGVRFLHERRVMRAAEAALGSLLDWREREPTALLTRSCAGEGSSYDPEKRRIELCYDEIAETRTALREGGRRATDDEVAAVLLETLYHEVAHALVDRAGVRVAGNEEDAADRFAALMLLREGEAGVRRVLYAADGWAVLAELYEDDPEGAGEGTDTAGGGHAGHSSDRDRAVSLRCYAYGAVSASRRHLLGLTGPRALPAARAAGCADEWKGVREGWMRALGPVLRTEPPVVGSPQ</sequence>
<feature type="signal peptide" evidence="2">
    <location>
        <begin position="1"/>
        <end position="37"/>
    </location>
</feature>
<accession>A0ABV5PAX2</accession>
<evidence type="ECO:0000256" key="1">
    <source>
        <dbReference type="SAM" id="MobiDB-lite"/>
    </source>
</evidence>
<dbReference type="Pfam" id="PF14247">
    <property type="entry name" value="DUF4344"/>
    <property type="match status" value="1"/>
</dbReference>
<dbReference type="Proteomes" id="UP001589718">
    <property type="component" value="Unassembled WGS sequence"/>
</dbReference>
<keyword evidence="2" id="KW-0732">Signal</keyword>
<comment type="caution">
    <text evidence="3">The sequence shown here is derived from an EMBL/GenBank/DDBJ whole genome shotgun (WGS) entry which is preliminary data.</text>
</comment>
<dbReference type="RefSeq" id="WP_345227701.1">
    <property type="nucleotide sequence ID" value="NZ_BAAAXE010000014.1"/>
</dbReference>
<dbReference type="InterPro" id="IPR025644">
    <property type="entry name" value="DUF4344"/>
</dbReference>
<evidence type="ECO:0000313" key="4">
    <source>
        <dbReference type="Proteomes" id="UP001589718"/>
    </source>
</evidence>
<feature type="chain" id="PRO_5045376107" evidence="2">
    <location>
        <begin position="38"/>
        <end position="308"/>
    </location>
</feature>
<proteinExistence type="predicted"/>
<gene>
    <name evidence="3" type="ORF">ACFFTU_10240</name>
</gene>
<name>A0ABV5PAX2_STRCM</name>
<organism evidence="3 4">
    <name type="scientific">Streptomyces cremeus</name>
    <dbReference type="NCBI Taxonomy" id="66881"/>
    <lineage>
        <taxon>Bacteria</taxon>
        <taxon>Bacillati</taxon>
        <taxon>Actinomycetota</taxon>
        <taxon>Actinomycetes</taxon>
        <taxon>Kitasatosporales</taxon>
        <taxon>Streptomycetaceae</taxon>
        <taxon>Streptomyces</taxon>
    </lineage>
</organism>
<feature type="region of interest" description="Disordered" evidence="1">
    <location>
        <begin position="219"/>
        <end position="239"/>
    </location>
</feature>
<evidence type="ECO:0000256" key="2">
    <source>
        <dbReference type="SAM" id="SignalP"/>
    </source>
</evidence>
<protein>
    <submittedName>
        <fullName evidence="3">DUF4344 domain-containing metallopeptidase</fullName>
    </submittedName>
</protein>
<evidence type="ECO:0000313" key="3">
    <source>
        <dbReference type="EMBL" id="MFB9520324.1"/>
    </source>
</evidence>
<reference evidence="3 4" key="1">
    <citation type="submission" date="2024-09" db="EMBL/GenBank/DDBJ databases">
        <authorList>
            <person name="Sun Q."/>
            <person name="Mori K."/>
        </authorList>
    </citation>
    <scope>NUCLEOTIDE SEQUENCE [LARGE SCALE GENOMIC DNA]</scope>
    <source>
        <strain evidence="3 4">JCM 4362</strain>
    </source>
</reference>
<keyword evidence="4" id="KW-1185">Reference proteome</keyword>
<feature type="compositionally biased region" description="Gly residues" evidence="1">
    <location>
        <begin position="222"/>
        <end position="234"/>
    </location>
</feature>